<dbReference type="EMBL" id="JAGTJQ010000001">
    <property type="protein sequence ID" value="KAH7040183.1"/>
    <property type="molecule type" value="Genomic_DNA"/>
</dbReference>
<feature type="domain" description="Tyrosine-protein phosphatase" evidence="7">
    <location>
        <begin position="5"/>
        <end position="211"/>
    </location>
</feature>
<keyword evidence="9" id="KW-1185">Reference proteome</keyword>
<evidence type="ECO:0000256" key="2">
    <source>
        <dbReference type="ARBA" id="ARBA00013064"/>
    </source>
</evidence>
<evidence type="ECO:0000256" key="3">
    <source>
        <dbReference type="ARBA" id="ARBA00022801"/>
    </source>
</evidence>
<evidence type="ECO:0000256" key="6">
    <source>
        <dbReference type="SAM" id="MobiDB-lite"/>
    </source>
</evidence>
<proteinExistence type="inferred from homology"/>
<dbReference type="SMART" id="SM00195">
    <property type="entry name" value="DSPc"/>
    <property type="match status" value="1"/>
</dbReference>
<gene>
    <name evidence="8" type="ORF">B0I36DRAFT_203712</name>
</gene>
<evidence type="ECO:0000259" key="7">
    <source>
        <dbReference type="PROSITE" id="PS50054"/>
    </source>
</evidence>
<feature type="region of interest" description="Disordered" evidence="6">
    <location>
        <begin position="90"/>
        <end position="123"/>
    </location>
</feature>
<evidence type="ECO:0000256" key="1">
    <source>
        <dbReference type="ARBA" id="ARBA00008601"/>
    </source>
</evidence>
<dbReference type="InterPro" id="IPR029021">
    <property type="entry name" value="Prot-tyrosine_phosphatase-like"/>
</dbReference>
<sequence length="371" mass="40365">AMSLSRVPGPDRLFVGGVWALNMESQRQQLHDEGITHVLSVIKYSFDHWGEEAKRFPHHLSIDIDDDEDMDLLAHLPDAVRFIDQGLYPPAPAGESSGTTGGSSSSSSSSRTEQIREGAVEEPRSPGAVYVHCAMGKSRSVSCVIAYLLWKYPHRFGGGKPLAASTPAERRASAAQAVDRALELVRQGRSIAEPNDGFMDQLRLWWVMGCPAGAGGQLENHPAYQKWLYERLLKEARDAHVPPDAGHIRFEDEVVVQQADPATQGRPAGGEAEVRCKKCRRTLATPKFVVSHGGGAPPAASAGSCAHVFIDTLSWMRPALEDGALEGRLNCPNAKCGATVGRFAWQGMMCSCKQWVVPAFSLNRSRVDELV</sequence>
<protein>
    <recommendedName>
        <fullName evidence="2">protein-tyrosine-phosphatase</fullName>
        <ecNumber evidence="2">3.1.3.48</ecNumber>
    </recommendedName>
</protein>
<dbReference type="PROSITE" id="PS50054">
    <property type="entry name" value="TYR_PHOSPHATASE_DUAL"/>
    <property type="match status" value="1"/>
</dbReference>
<feature type="compositionally biased region" description="Low complexity" evidence="6">
    <location>
        <begin position="96"/>
        <end position="110"/>
    </location>
</feature>
<evidence type="ECO:0000313" key="9">
    <source>
        <dbReference type="Proteomes" id="UP000756346"/>
    </source>
</evidence>
<organism evidence="8 9">
    <name type="scientific">Microdochium trichocladiopsis</name>
    <dbReference type="NCBI Taxonomy" id="1682393"/>
    <lineage>
        <taxon>Eukaryota</taxon>
        <taxon>Fungi</taxon>
        <taxon>Dikarya</taxon>
        <taxon>Ascomycota</taxon>
        <taxon>Pezizomycotina</taxon>
        <taxon>Sordariomycetes</taxon>
        <taxon>Xylariomycetidae</taxon>
        <taxon>Xylariales</taxon>
        <taxon>Microdochiaceae</taxon>
        <taxon>Microdochium</taxon>
    </lineage>
</organism>
<feature type="non-terminal residue" evidence="8">
    <location>
        <position position="371"/>
    </location>
</feature>
<dbReference type="PIRSF" id="PIRSF000941">
    <property type="entry name" value="DUSP12"/>
    <property type="match status" value="1"/>
</dbReference>
<name>A0A9P9BVE6_9PEZI</name>
<dbReference type="RefSeq" id="XP_046018238.1">
    <property type="nucleotide sequence ID" value="XM_046148803.1"/>
</dbReference>
<dbReference type="GO" id="GO:0008138">
    <property type="term" value="F:protein tyrosine/serine/threonine phosphatase activity"/>
    <property type="evidence" value="ECO:0007669"/>
    <property type="project" value="InterPro"/>
</dbReference>
<dbReference type="SUPFAM" id="SSF52799">
    <property type="entry name" value="(Phosphotyrosine protein) phosphatases II"/>
    <property type="match status" value="1"/>
</dbReference>
<feature type="compositionally biased region" description="Basic and acidic residues" evidence="6">
    <location>
        <begin position="113"/>
        <end position="123"/>
    </location>
</feature>
<dbReference type="PANTHER" id="PTHR45848:SF4">
    <property type="entry name" value="DUAL SPECIFICITY PROTEIN PHOSPHATASE 12"/>
    <property type="match status" value="1"/>
</dbReference>
<dbReference type="GeneID" id="70178349"/>
<keyword evidence="3" id="KW-0378">Hydrolase</keyword>
<dbReference type="Gene3D" id="3.90.190.10">
    <property type="entry name" value="Protein tyrosine phosphatase superfamily"/>
    <property type="match status" value="1"/>
</dbReference>
<comment type="similarity">
    <text evidence="1">Belongs to the protein-tyrosine phosphatase family. Non-receptor class dual specificity subfamily.</text>
</comment>
<evidence type="ECO:0000256" key="5">
    <source>
        <dbReference type="PIRSR" id="PIRSR000941-50"/>
    </source>
</evidence>
<reference evidence="8" key="1">
    <citation type="journal article" date="2021" name="Nat. Commun.">
        <title>Genetic determinants of endophytism in the Arabidopsis root mycobiome.</title>
        <authorList>
            <person name="Mesny F."/>
            <person name="Miyauchi S."/>
            <person name="Thiergart T."/>
            <person name="Pickel B."/>
            <person name="Atanasova L."/>
            <person name="Karlsson M."/>
            <person name="Huettel B."/>
            <person name="Barry K.W."/>
            <person name="Haridas S."/>
            <person name="Chen C."/>
            <person name="Bauer D."/>
            <person name="Andreopoulos W."/>
            <person name="Pangilinan J."/>
            <person name="LaButti K."/>
            <person name="Riley R."/>
            <person name="Lipzen A."/>
            <person name="Clum A."/>
            <person name="Drula E."/>
            <person name="Henrissat B."/>
            <person name="Kohler A."/>
            <person name="Grigoriev I.V."/>
            <person name="Martin F.M."/>
            <person name="Hacquard S."/>
        </authorList>
    </citation>
    <scope>NUCLEOTIDE SEQUENCE</scope>
    <source>
        <strain evidence="8">MPI-CAGE-CH-0230</strain>
    </source>
</reference>
<evidence type="ECO:0000256" key="4">
    <source>
        <dbReference type="ARBA" id="ARBA00022912"/>
    </source>
</evidence>
<dbReference type="Proteomes" id="UP000756346">
    <property type="component" value="Unassembled WGS sequence"/>
</dbReference>
<dbReference type="EC" id="3.1.3.48" evidence="2"/>
<accession>A0A9P9BVE6</accession>
<feature type="non-terminal residue" evidence="8">
    <location>
        <position position="1"/>
    </location>
</feature>
<evidence type="ECO:0000313" key="8">
    <source>
        <dbReference type="EMBL" id="KAH7040183.1"/>
    </source>
</evidence>
<dbReference type="AlphaFoldDB" id="A0A9P9BVE6"/>
<dbReference type="InterPro" id="IPR020422">
    <property type="entry name" value="TYR_PHOSPHATASE_DUAL_dom"/>
</dbReference>
<dbReference type="OrthoDB" id="2017893at2759"/>
<keyword evidence="4" id="KW-0904">Protein phosphatase</keyword>
<dbReference type="GO" id="GO:0005634">
    <property type="term" value="C:nucleus"/>
    <property type="evidence" value="ECO:0007669"/>
    <property type="project" value="TreeGrafter"/>
</dbReference>
<comment type="caution">
    <text evidence="8">The sequence shown here is derived from an EMBL/GenBank/DDBJ whole genome shotgun (WGS) entry which is preliminary data.</text>
</comment>
<dbReference type="GO" id="GO:0004725">
    <property type="term" value="F:protein tyrosine phosphatase activity"/>
    <property type="evidence" value="ECO:0007669"/>
    <property type="project" value="UniProtKB-EC"/>
</dbReference>
<feature type="active site" description="Phosphocysteine intermediate" evidence="5">
    <location>
        <position position="133"/>
    </location>
</feature>
<dbReference type="PANTHER" id="PTHR45848">
    <property type="entry name" value="DUAL SPECIFICITY PROTEIN PHOSPHATASE 12 FAMILY MEMBER"/>
    <property type="match status" value="1"/>
</dbReference>
<dbReference type="InterPro" id="IPR016278">
    <property type="entry name" value="DUSP12"/>
</dbReference>